<organism evidence="2 3">
    <name type="scientific">Shouchella lehensis G1</name>
    <dbReference type="NCBI Taxonomy" id="1246626"/>
    <lineage>
        <taxon>Bacteria</taxon>
        <taxon>Bacillati</taxon>
        <taxon>Bacillota</taxon>
        <taxon>Bacilli</taxon>
        <taxon>Bacillales</taxon>
        <taxon>Bacillaceae</taxon>
        <taxon>Shouchella</taxon>
    </lineage>
</organism>
<keyword evidence="1" id="KW-0812">Transmembrane</keyword>
<protein>
    <submittedName>
        <fullName evidence="2">Ethanolamine utilization protein, EutH</fullName>
    </submittedName>
</protein>
<keyword evidence="3" id="KW-1185">Reference proteome</keyword>
<dbReference type="KEGG" id="ble:BleG1_3408"/>
<dbReference type="PATRIC" id="fig|1246626.3.peg.3390"/>
<reference evidence="2 3" key="1">
    <citation type="journal article" date="2014" name="Gene">
        <title>A comparative genomic analysis of the alkalitolerant soil bacterium Bacillus lehensis G1.</title>
        <authorList>
            <person name="Noor Y.M."/>
            <person name="Samsulrizal N.H."/>
            <person name="Jema'on N.A."/>
            <person name="Low K.O."/>
            <person name="Ramli A.N."/>
            <person name="Alias N.I."/>
            <person name="Damis S.I."/>
            <person name="Fuzi S.F."/>
            <person name="Isa M.N."/>
            <person name="Murad A.M."/>
            <person name="Raih M.F."/>
            <person name="Bakar F.D."/>
            <person name="Najimudin N."/>
            <person name="Mahadi N.M."/>
            <person name="Illias R.M."/>
        </authorList>
    </citation>
    <scope>NUCLEOTIDE SEQUENCE [LARGE SCALE GENOMIC DNA]</scope>
    <source>
        <strain evidence="2 3">G1</strain>
    </source>
</reference>
<evidence type="ECO:0000256" key="1">
    <source>
        <dbReference type="SAM" id="Phobius"/>
    </source>
</evidence>
<gene>
    <name evidence="2" type="ORF">BleG1_3408</name>
</gene>
<dbReference type="STRING" id="1246626.BleG1_3408"/>
<feature type="transmembrane region" description="Helical" evidence="1">
    <location>
        <begin position="140"/>
        <end position="160"/>
    </location>
</feature>
<dbReference type="EMBL" id="CP003923">
    <property type="protein sequence ID" value="AIC95955.1"/>
    <property type="molecule type" value="Genomic_DNA"/>
</dbReference>
<proteinExistence type="predicted"/>
<feature type="transmembrane region" description="Helical" evidence="1">
    <location>
        <begin position="331"/>
        <end position="353"/>
    </location>
</feature>
<dbReference type="Proteomes" id="UP000027142">
    <property type="component" value="Chromosome"/>
</dbReference>
<keyword evidence="1" id="KW-1133">Transmembrane helix</keyword>
<dbReference type="PIRSF" id="PIRSF019466">
    <property type="entry name" value="EutH"/>
    <property type="match status" value="1"/>
</dbReference>
<dbReference type="Pfam" id="PF04346">
    <property type="entry name" value="EutH"/>
    <property type="match status" value="1"/>
</dbReference>
<evidence type="ECO:0000313" key="2">
    <source>
        <dbReference type="EMBL" id="AIC95955.1"/>
    </source>
</evidence>
<feature type="transmembrane region" description="Helical" evidence="1">
    <location>
        <begin position="172"/>
        <end position="190"/>
    </location>
</feature>
<accession>A0A060M1Q2</accession>
<feature type="transmembrane region" description="Helical" evidence="1">
    <location>
        <begin position="6"/>
        <end position="24"/>
    </location>
</feature>
<feature type="transmembrane region" description="Helical" evidence="1">
    <location>
        <begin position="196"/>
        <end position="223"/>
    </location>
</feature>
<feature type="transmembrane region" description="Helical" evidence="1">
    <location>
        <begin position="304"/>
        <end position="325"/>
    </location>
</feature>
<dbReference type="GO" id="GO:0034228">
    <property type="term" value="F:ethanolamine transmembrane transporter activity"/>
    <property type="evidence" value="ECO:0007669"/>
    <property type="project" value="InterPro"/>
</dbReference>
<dbReference type="eggNOG" id="COG3192">
    <property type="taxonomic scope" value="Bacteria"/>
</dbReference>
<dbReference type="PANTHER" id="PTHR40089:SF1">
    <property type="entry name" value="ETHANOLAMINE PERMEASE EUTH-RELATED"/>
    <property type="match status" value="1"/>
</dbReference>
<feature type="transmembrane region" description="Helical" evidence="1">
    <location>
        <begin position="235"/>
        <end position="256"/>
    </location>
</feature>
<evidence type="ECO:0000313" key="3">
    <source>
        <dbReference type="Proteomes" id="UP000027142"/>
    </source>
</evidence>
<feature type="transmembrane region" description="Helical" evidence="1">
    <location>
        <begin position="44"/>
        <end position="63"/>
    </location>
</feature>
<feature type="transmembrane region" description="Helical" evidence="1">
    <location>
        <begin position="69"/>
        <end position="95"/>
    </location>
</feature>
<keyword evidence="1" id="KW-0472">Membrane</keyword>
<dbReference type="InterPro" id="IPR007441">
    <property type="entry name" value="EutH"/>
</dbReference>
<dbReference type="OrthoDB" id="9778282at2"/>
<dbReference type="AlphaFoldDB" id="A0A060M1Q2"/>
<dbReference type="HOGENOM" id="CLU_061142_0_0_9"/>
<dbReference type="RefSeq" id="WP_038486168.1">
    <property type="nucleotide sequence ID" value="NZ_CP003923.1"/>
</dbReference>
<name>A0A060M1Q2_9BACI</name>
<dbReference type="GO" id="GO:0005886">
    <property type="term" value="C:plasma membrane"/>
    <property type="evidence" value="ECO:0007669"/>
    <property type="project" value="TreeGrafter"/>
</dbReference>
<dbReference type="PANTHER" id="PTHR40089">
    <property type="entry name" value="ETHANOLAMINE UTILIZATION PROTEIN EUTH"/>
    <property type="match status" value="1"/>
</dbReference>
<feature type="transmembrane region" description="Helical" evidence="1">
    <location>
        <begin position="107"/>
        <end position="128"/>
    </location>
</feature>
<sequence length="364" mass="38550">MTIHEWIMIILAFFIAFGAIDWCLGNRFGLGNEFQHGIMSMGQVALAMIGIITIAPLAAQWLTPVISPLYLAVGADPSSFANTILALDMGGYALAQEMGIDTDAARFSWVFLGTMLGPTIVFTIPIALRMVETGDQPALAKGMLIGLSTVPLGCFIGGLTAGMAPWMMLQNLLIPTIFSCIVMYALRFYSKTSITLFLLFGKAIQTVGVLGLALAAITHLTGYNIHPKLASFEEGLLIVGAIAVVLAGAFPFVAFLKQVCQPLFARVGQRFSLEGAAITAMITSLAHAIPAFSLLKDMSVKSKVVATSFMVSGAFVLGGHLGFTASVDQSMVVPMIIGKLIGGGSAVFIALIVERNNNTLKPKP</sequence>